<evidence type="ECO:0000313" key="2">
    <source>
        <dbReference type="Proteomes" id="UP000002875"/>
    </source>
</evidence>
<dbReference type="EMBL" id="CP002961">
    <property type="protein sequence ID" value="AFK04125.1"/>
    <property type="molecule type" value="Genomic_DNA"/>
</dbReference>
<dbReference type="RefSeq" id="WP_015029819.1">
    <property type="nucleotide sequence ID" value="NC_018748.1"/>
</dbReference>
<reference evidence="1 2" key="1">
    <citation type="submission" date="2011-07" db="EMBL/GenBank/DDBJ databases">
        <title>The complete genome of chromosome of Emticicia oligotrophica DSM 17448.</title>
        <authorList>
            <consortium name="US DOE Joint Genome Institute (JGI-PGF)"/>
            <person name="Lucas S."/>
            <person name="Han J."/>
            <person name="Lapidus A."/>
            <person name="Bruce D."/>
            <person name="Goodwin L."/>
            <person name="Pitluck S."/>
            <person name="Peters L."/>
            <person name="Kyrpides N."/>
            <person name="Mavromatis K."/>
            <person name="Ivanova N."/>
            <person name="Ovchinnikova G."/>
            <person name="Teshima H."/>
            <person name="Detter J.C."/>
            <person name="Tapia R."/>
            <person name="Han C."/>
            <person name="Land M."/>
            <person name="Hauser L."/>
            <person name="Markowitz V."/>
            <person name="Cheng J.-F."/>
            <person name="Hugenholtz P."/>
            <person name="Woyke T."/>
            <person name="Wu D."/>
            <person name="Tindall B."/>
            <person name="Pomrenke H."/>
            <person name="Brambilla E."/>
            <person name="Klenk H.-P."/>
            <person name="Eisen J.A."/>
        </authorList>
    </citation>
    <scope>NUCLEOTIDE SEQUENCE [LARGE SCALE GENOMIC DNA]</scope>
    <source>
        <strain evidence="1 2">DSM 17448</strain>
    </source>
</reference>
<accession>A0ABN4ANV9</accession>
<dbReference type="Proteomes" id="UP000002875">
    <property type="component" value="Chromosome"/>
</dbReference>
<protein>
    <submittedName>
        <fullName evidence="1">Uncharacterized protein</fullName>
    </submittedName>
</protein>
<keyword evidence="2" id="KW-1185">Reference proteome</keyword>
<name>A0ABN4ANV9_EMTOG</name>
<gene>
    <name evidence="1" type="ordered locus">Emtol_2992</name>
</gene>
<proteinExistence type="predicted"/>
<sequence length="545" mass="63492">MEDIILYLCNLSDNQESFNKYHALHINIGSFQISISLNLEKSFINALPTINNINNLIDFTADTSVTKFRISISNNLEKSNINETLDEVNSERNFVERPISIANTILQLVKDLSTIHDNLVSSYNFISDNSNTDKLKYIGEISINVQVLELKTVEKIIHSIRTAKVVNLESIYCKSYYRYEKPKNITSVQFLNTNTKVRRLGYLKLFFRFIRDRKKIPEGFIDKRFEEYSLLFTSQLNDLVNNKGIIQDFRGKSAQPYITLLKEMDLITTINRAVVPTKWLKTYLTIRDFFTDNSLEVFVLDKIDKLFFLEVILKKDFLYTSIILEFLYVRPVSSSKQIIEQFQSLLISKIKKISNQINNKNNKSISLLKEIEKRVISWKKPEKYLEHIIIPRLNWLADLDLITLDNNLIKINDNCIELVSELNSWIDIENGYVLDSSEFIRSFYPHIYSKSCNGNYGAIPKKELINSLVDEYIDQSFSLFKTLAPNRVTSSQAFTFTKYCLYLKNNISISESALSTIIEENFPNKYIYKYQSSYGDGYIQKIQPQ</sequence>
<evidence type="ECO:0000313" key="1">
    <source>
        <dbReference type="EMBL" id="AFK04125.1"/>
    </source>
</evidence>
<organism evidence="1 2">
    <name type="scientific">Emticicia oligotrophica (strain DSM 17448 / CIP 109782 / MTCC 6937 / GPTSA100-15)</name>
    <dbReference type="NCBI Taxonomy" id="929562"/>
    <lineage>
        <taxon>Bacteria</taxon>
        <taxon>Pseudomonadati</taxon>
        <taxon>Bacteroidota</taxon>
        <taxon>Cytophagia</taxon>
        <taxon>Cytophagales</taxon>
        <taxon>Leadbetterellaceae</taxon>
        <taxon>Emticicia</taxon>
    </lineage>
</organism>